<accession>A0A845QA26</accession>
<feature type="region of interest" description="Disordered" evidence="1">
    <location>
        <begin position="376"/>
        <end position="407"/>
    </location>
</feature>
<organism evidence="3 4">
    <name type="scientific">Pyruvatibacter mobilis</name>
    <dbReference type="NCBI Taxonomy" id="1712261"/>
    <lineage>
        <taxon>Bacteria</taxon>
        <taxon>Pseudomonadati</taxon>
        <taxon>Pseudomonadota</taxon>
        <taxon>Alphaproteobacteria</taxon>
        <taxon>Hyphomicrobiales</taxon>
        <taxon>Parvibaculaceae</taxon>
        <taxon>Pyruvatibacter</taxon>
    </lineage>
</organism>
<feature type="region of interest" description="Disordered" evidence="1">
    <location>
        <begin position="1"/>
        <end position="56"/>
    </location>
</feature>
<dbReference type="AlphaFoldDB" id="A0A845QA26"/>
<feature type="domain" description="Ppx/GppA phosphatase N-terminal" evidence="2">
    <location>
        <begin position="72"/>
        <end position="374"/>
    </location>
</feature>
<comment type="caution">
    <text evidence="3">The sequence shown here is derived from an EMBL/GenBank/DDBJ whole genome shotgun (WGS) entry which is preliminary data.</text>
</comment>
<keyword evidence="4" id="KW-1185">Reference proteome</keyword>
<feature type="compositionally biased region" description="Basic residues" evidence="1">
    <location>
        <begin position="1"/>
        <end position="16"/>
    </location>
</feature>
<dbReference type="InterPro" id="IPR050273">
    <property type="entry name" value="GppA/Ppx_hydrolase"/>
</dbReference>
<dbReference type="Gene3D" id="3.30.420.40">
    <property type="match status" value="1"/>
</dbReference>
<dbReference type="PANTHER" id="PTHR30005">
    <property type="entry name" value="EXOPOLYPHOSPHATASE"/>
    <property type="match status" value="1"/>
</dbReference>
<evidence type="ECO:0000313" key="3">
    <source>
        <dbReference type="EMBL" id="NBG95485.1"/>
    </source>
</evidence>
<dbReference type="GO" id="GO:0016462">
    <property type="term" value="F:pyrophosphatase activity"/>
    <property type="evidence" value="ECO:0007669"/>
    <property type="project" value="TreeGrafter"/>
</dbReference>
<dbReference type="PANTHER" id="PTHR30005:SF0">
    <property type="entry name" value="RETROGRADE REGULATION PROTEIN 2"/>
    <property type="match status" value="1"/>
</dbReference>
<dbReference type="Gene3D" id="3.30.420.150">
    <property type="entry name" value="Exopolyphosphatase. Domain 2"/>
    <property type="match status" value="1"/>
</dbReference>
<dbReference type="Pfam" id="PF02541">
    <property type="entry name" value="Ppx-GppA"/>
    <property type="match status" value="1"/>
</dbReference>
<dbReference type="Proteomes" id="UP000470384">
    <property type="component" value="Unassembled WGS sequence"/>
</dbReference>
<dbReference type="GeneID" id="300655049"/>
<protein>
    <submittedName>
        <fullName evidence="3">Ppx/GppA family phosphatase</fullName>
    </submittedName>
</protein>
<dbReference type="SUPFAM" id="SSF53067">
    <property type="entry name" value="Actin-like ATPase domain"/>
    <property type="match status" value="2"/>
</dbReference>
<name>A0A845QA26_9HYPH</name>
<evidence type="ECO:0000259" key="2">
    <source>
        <dbReference type="Pfam" id="PF02541"/>
    </source>
</evidence>
<dbReference type="InterPro" id="IPR043129">
    <property type="entry name" value="ATPase_NBD"/>
</dbReference>
<evidence type="ECO:0000313" key="4">
    <source>
        <dbReference type="Proteomes" id="UP000470384"/>
    </source>
</evidence>
<proteinExistence type="predicted"/>
<reference evidence="3 4" key="1">
    <citation type="journal article" date="2016" name="Int. J. Syst. Evol. Microbiol.">
        <title>Pyruvatibacter mobilis gen. nov., sp. nov., a marine bacterium from the culture broth of Picochlorum sp. 122.</title>
        <authorList>
            <person name="Wang G."/>
            <person name="Tang M."/>
            <person name="Wu H."/>
            <person name="Dai S."/>
            <person name="Li T."/>
            <person name="Chen C."/>
            <person name="He H."/>
            <person name="Fan J."/>
            <person name="Xiang W."/>
            <person name="Li X."/>
        </authorList>
    </citation>
    <scope>NUCLEOTIDE SEQUENCE [LARGE SCALE GENOMIC DNA]</scope>
    <source>
        <strain evidence="3 4">GYP-11</strain>
    </source>
</reference>
<dbReference type="RefSeq" id="WP_160587457.1">
    <property type="nucleotide sequence ID" value="NZ_BMHN01000001.1"/>
</dbReference>
<evidence type="ECO:0000256" key="1">
    <source>
        <dbReference type="SAM" id="MobiDB-lite"/>
    </source>
</evidence>
<gene>
    <name evidence="3" type="ORF">GTQ45_07040</name>
</gene>
<dbReference type="CDD" id="cd24054">
    <property type="entry name" value="ASKHA_NBD_AaPPX-GppA_MtPPX2-like"/>
    <property type="match status" value="1"/>
</dbReference>
<dbReference type="OrthoDB" id="9793035at2"/>
<sequence>MRRKRGRRGGNRHMPHGSKQGPNGQKNPSRPPSTSQTQSGRHSAAKAGSGPRADNRNYAAVDLGTNNCRLLIARPSGVGFEVVDAFSRIVRLGEGLGTSQHLAEEAMDRAVAALRICASKMRRRNVARARVVTTQACRHADNSDIFMRRVARETGLDMEVLSPEEEARLAVIGCAPLLDRSASKALVFDIGGGSTELVWLDMTANGPRGEPEPLAWASLPVGVVTLADRYDGRTVNRAGYESMVAEVKALLADRPWTEELDAELAAATESGDIHLLGTSGTVTTIAGIHLGLRRYDRSKVDGIWVDFADVAAVTDGLSLMSFDERARVPCIGKDRADLVLAGCAILEAIRTTWPCRRLRVADRGLREGILMTLMREDRGKNKRKRRRRGGRNRNRRGARPADNPAGA</sequence>
<dbReference type="InterPro" id="IPR003695">
    <property type="entry name" value="Ppx_GppA_N"/>
</dbReference>
<feature type="compositionally biased region" description="Basic residues" evidence="1">
    <location>
        <begin position="380"/>
        <end position="398"/>
    </location>
</feature>
<dbReference type="EMBL" id="WXYQ01000005">
    <property type="protein sequence ID" value="NBG95485.1"/>
    <property type="molecule type" value="Genomic_DNA"/>
</dbReference>